<gene>
    <name evidence="1" type="ORF">SAMN05421749_10811</name>
</gene>
<dbReference type="EMBL" id="FMYK01000008">
    <property type="protein sequence ID" value="SDC59179.1"/>
    <property type="molecule type" value="Genomic_DNA"/>
</dbReference>
<protein>
    <submittedName>
        <fullName evidence="1">Uncharacterized protein</fullName>
    </submittedName>
</protein>
<reference evidence="2" key="1">
    <citation type="submission" date="2016-09" db="EMBL/GenBank/DDBJ databases">
        <authorList>
            <person name="Varghese N."/>
            <person name="Submissions S."/>
        </authorList>
    </citation>
    <scope>NUCLEOTIDE SEQUENCE [LARGE SCALE GENOMIC DNA]</scope>
    <source>
        <strain evidence="2">ANC 3699</strain>
    </source>
</reference>
<keyword evidence="2" id="KW-1185">Reference proteome</keyword>
<name>A0A1G6MUH0_9GAMM</name>
<evidence type="ECO:0000313" key="1">
    <source>
        <dbReference type="EMBL" id="SDC59179.1"/>
    </source>
</evidence>
<sequence length="50" mass="5747">MYHLPQKAVYGQLFSIAIALKLYAQCDMMMDNVNDFAVTDMLLDSRLSIF</sequence>
<organism evidence="1 2">
    <name type="scientific">Acinetobacter marinus</name>
    <dbReference type="NCBI Taxonomy" id="281375"/>
    <lineage>
        <taxon>Bacteria</taxon>
        <taxon>Pseudomonadati</taxon>
        <taxon>Pseudomonadota</taxon>
        <taxon>Gammaproteobacteria</taxon>
        <taxon>Moraxellales</taxon>
        <taxon>Moraxellaceae</taxon>
        <taxon>Acinetobacter</taxon>
    </lineage>
</organism>
<dbReference type="Proteomes" id="UP000242317">
    <property type="component" value="Unassembled WGS sequence"/>
</dbReference>
<accession>A0A1G6MUH0</accession>
<proteinExistence type="predicted"/>
<dbReference type="AlphaFoldDB" id="A0A1G6MUH0"/>
<evidence type="ECO:0000313" key="2">
    <source>
        <dbReference type="Proteomes" id="UP000242317"/>
    </source>
</evidence>